<accession>A0A931HAZ3</accession>
<reference evidence="1" key="1">
    <citation type="submission" date="2020-11" db="EMBL/GenBank/DDBJ databases">
        <title>Novosphingobium aureum sp. nov., a marine bacterium isolated from sediment of a salt flat.</title>
        <authorList>
            <person name="Yoo Y."/>
            <person name="Kim J.-J."/>
        </authorList>
    </citation>
    <scope>NUCLEOTIDE SEQUENCE</scope>
    <source>
        <strain evidence="1">YJ-S2-02</strain>
    </source>
</reference>
<sequence>MLALAIATPLAATACTQGKPAEKPPASPAARAIGEPLSCLSLSRFSNTHVRDDWTIDFIGSAGNKVWRVTLPRRCTGLRSADTFTYATSLTQLCQQDVIYPLTRVGNSLQRSGACGLAPFVPVELER</sequence>
<proteinExistence type="predicted"/>
<comment type="caution">
    <text evidence="1">The sequence shown here is derived from an EMBL/GenBank/DDBJ whole genome shotgun (WGS) entry which is preliminary data.</text>
</comment>
<protein>
    <submittedName>
        <fullName evidence="1">Uncharacterized protein</fullName>
    </submittedName>
</protein>
<evidence type="ECO:0000313" key="1">
    <source>
        <dbReference type="EMBL" id="MBH0112154.1"/>
    </source>
</evidence>
<name>A0A931HAZ3_9SPHN</name>
<gene>
    <name evidence="1" type="ORF">I5E68_04195</name>
</gene>
<dbReference type="AlphaFoldDB" id="A0A931HAZ3"/>
<keyword evidence="2" id="KW-1185">Reference proteome</keyword>
<dbReference type="EMBL" id="JADZGI010000001">
    <property type="protein sequence ID" value="MBH0112154.1"/>
    <property type="molecule type" value="Genomic_DNA"/>
</dbReference>
<organism evidence="1 2">
    <name type="scientific">Novosphingobium aureum</name>
    <dbReference type="NCBI Taxonomy" id="2792964"/>
    <lineage>
        <taxon>Bacteria</taxon>
        <taxon>Pseudomonadati</taxon>
        <taxon>Pseudomonadota</taxon>
        <taxon>Alphaproteobacteria</taxon>
        <taxon>Sphingomonadales</taxon>
        <taxon>Sphingomonadaceae</taxon>
        <taxon>Novosphingobium</taxon>
    </lineage>
</organism>
<dbReference type="Proteomes" id="UP000617634">
    <property type="component" value="Unassembled WGS sequence"/>
</dbReference>
<evidence type="ECO:0000313" key="2">
    <source>
        <dbReference type="Proteomes" id="UP000617634"/>
    </source>
</evidence>